<dbReference type="EMBL" id="JANKHO010001354">
    <property type="protein sequence ID" value="KAJ3501935.1"/>
    <property type="molecule type" value="Genomic_DNA"/>
</dbReference>
<sequence>MRIPYAFTSFYSSIYARFFNPIPSSLSLVFTPVSPWSNPAADRLIATKEEVINLRNRFEAELERQAAKAARLAAAASNGNKSLVKGGRTKRERQERDRERAARLEIQRQQRLAKAITAGPAANTGVQTPTESVESAPLSAADALATPTGAGGGKTKSKKKKRSALANASNPHHLRNYVPPDSRTAPRAIVMRQPSTLRTPSRLCPSSS</sequence>
<reference evidence="3" key="1">
    <citation type="submission" date="2022-07" db="EMBL/GenBank/DDBJ databases">
        <title>Genome Sequence of Agrocybe chaxingu.</title>
        <authorList>
            <person name="Buettner E."/>
        </authorList>
    </citation>
    <scope>NUCLEOTIDE SEQUENCE</scope>
    <source>
        <strain evidence="3">MP-N11</strain>
    </source>
</reference>
<protein>
    <submittedName>
        <fullName evidence="3">Uncharacterized protein</fullName>
    </submittedName>
</protein>
<dbReference type="Proteomes" id="UP001148786">
    <property type="component" value="Unassembled WGS sequence"/>
</dbReference>
<keyword evidence="1" id="KW-0175">Coiled coil</keyword>
<feature type="compositionally biased region" description="Low complexity" evidence="2">
    <location>
        <begin position="139"/>
        <end position="148"/>
    </location>
</feature>
<feature type="region of interest" description="Disordered" evidence="2">
    <location>
        <begin position="77"/>
        <end position="100"/>
    </location>
</feature>
<feature type="coiled-coil region" evidence="1">
    <location>
        <begin position="48"/>
        <end position="75"/>
    </location>
</feature>
<evidence type="ECO:0000256" key="1">
    <source>
        <dbReference type="SAM" id="Coils"/>
    </source>
</evidence>
<comment type="caution">
    <text evidence="3">The sequence shown here is derived from an EMBL/GenBank/DDBJ whole genome shotgun (WGS) entry which is preliminary data.</text>
</comment>
<evidence type="ECO:0000256" key="2">
    <source>
        <dbReference type="SAM" id="MobiDB-lite"/>
    </source>
</evidence>
<proteinExistence type="predicted"/>
<evidence type="ECO:0000313" key="3">
    <source>
        <dbReference type="EMBL" id="KAJ3501935.1"/>
    </source>
</evidence>
<evidence type="ECO:0000313" key="4">
    <source>
        <dbReference type="Proteomes" id="UP001148786"/>
    </source>
</evidence>
<feature type="region of interest" description="Disordered" evidence="2">
    <location>
        <begin position="116"/>
        <end position="208"/>
    </location>
</feature>
<gene>
    <name evidence="3" type="ORF">NLJ89_g9116</name>
</gene>
<name>A0A9W8MQ63_9AGAR</name>
<accession>A0A9W8MQ63</accession>
<keyword evidence="4" id="KW-1185">Reference proteome</keyword>
<feature type="compositionally biased region" description="Polar residues" evidence="2">
    <location>
        <begin position="124"/>
        <end position="133"/>
    </location>
</feature>
<organism evidence="3 4">
    <name type="scientific">Agrocybe chaxingu</name>
    <dbReference type="NCBI Taxonomy" id="84603"/>
    <lineage>
        <taxon>Eukaryota</taxon>
        <taxon>Fungi</taxon>
        <taxon>Dikarya</taxon>
        <taxon>Basidiomycota</taxon>
        <taxon>Agaricomycotina</taxon>
        <taxon>Agaricomycetes</taxon>
        <taxon>Agaricomycetidae</taxon>
        <taxon>Agaricales</taxon>
        <taxon>Agaricineae</taxon>
        <taxon>Strophariaceae</taxon>
        <taxon>Agrocybe</taxon>
    </lineage>
</organism>
<feature type="compositionally biased region" description="Polar residues" evidence="2">
    <location>
        <begin position="193"/>
        <end position="208"/>
    </location>
</feature>
<dbReference type="AlphaFoldDB" id="A0A9W8MQ63"/>